<accession>A0A9D1DX51</accession>
<feature type="domain" description="tRNA(Ile)-lysidine/2-thiocytidine synthase N-terminal" evidence="1">
    <location>
        <begin position="16"/>
        <end position="56"/>
    </location>
</feature>
<dbReference type="EMBL" id="DVHA01000108">
    <property type="protein sequence ID" value="HIR60583.1"/>
    <property type="molecule type" value="Genomic_DNA"/>
</dbReference>
<dbReference type="Gene3D" id="3.40.50.620">
    <property type="entry name" value="HUPs"/>
    <property type="match status" value="1"/>
</dbReference>
<reference evidence="2" key="1">
    <citation type="submission" date="2020-10" db="EMBL/GenBank/DDBJ databases">
        <authorList>
            <person name="Gilroy R."/>
        </authorList>
    </citation>
    <scope>NUCLEOTIDE SEQUENCE</scope>
    <source>
        <strain evidence="2">CHK189-12415</strain>
    </source>
</reference>
<dbReference type="SUPFAM" id="SSF52402">
    <property type="entry name" value="Adenine nucleotide alpha hydrolases-like"/>
    <property type="match status" value="1"/>
</dbReference>
<dbReference type="InterPro" id="IPR014729">
    <property type="entry name" value="Rossmann-like_a/b/a_fold"/>
</dbReference>
<organism evidence="2 3">
    <name type="scientific">Candidatus Faecivivens stercoravium</name>
    <dbReference type="NCBI Taxonomy" id="2840803"/>
    <lineage>
        <taxon>Bacteria</taxon>
        <taxon>Bacillati</taxon>
        <taxon>Bacillota</taxon>
        <taxon>Clostridia</taxon>
        <taxon>Eubacteriales</taxon>
        <taxon>Oscillospiraceae</taxon>
        <taxon>Oscillospiraceae incertae sedis</taxon>
        <taxon>Candidatus Faecivivens</taxon>
    </lineage>
</organism>
<proteinExistence type="predicted"/>
<dbReference type="InterPro" id="IPR011063">
    <property type="entry name" value="TilS/TtcA_N"/>
</dbReference>
<gene>
    <name evidence="2" type="ORF">IAB37_03300</name>
</gene>
<name>A0A9D1DX51_9FIRM</name>
<evidence type="ECO:0000259" key="1">
    <source>
        <dbReference type="Pfam" id="PF01171"/>
    </source>
</evidence>
<protein>
    <submittedName>
        <fullName evidence="2">tRNA(Ile)-lysidine synthetase</fullName>
    </submittedName>
</protein>
<sequence length="58" mass="6297">MFLSEDDCAYMAGKTLIAGLSGGADSMALCHFLAVHRAVYGWELRAAHLNHCLRGEES</sequence>
<comment type="caution">
    <text evidence="2">The sequence shown here is derived from an EMBL/GenBank/DDBJ whole genome shotgun (WGS) entry which is preliminary data.</text>
</comment>
<evidence type="ECO:0000313" key="2">
    <source>
        <dbReference type="EMBL" id="HIR60583.1"/>
    </source>
</evidence>
<evidence type="ECO:0000313" key="3">
    <source>
        <dbReference type="Proteomes" id="UP000824241"/>
    </source>
</evidence>
<dbReference type="AlphaFoldDB" id="A0A9D1DX51"/>
<reference evidence="2" key="2">
    <citation type="journal article" date="2021" name="PeerJ">
        <title>Extensive microbial diversity within the chicken gut microbiome revealed by metagenomics and culture.</title>
        <authorList>
            <person name="Gilroy R."/>
            <person name="Ravi A."/>
            <person name="Getino M."/>
            <person name="Pursley I."/>
            <person name="Horton D.L."/>
            <person name="Alikhan N.F."/>
            <person name="Baker D."/>
            <person name="Gharbi K."/>
            <person name="Hall N."/>
            <person name="Watson M."/>
            <person name="Adriaenssens E.M."/>
            <person name="Foster-Nyarko E."/>
            <person name="Jarju S."/>
            <person name="Secka A."/>
            <person name="Antonio M."/>
            <person name="Oren A."/>
            <person name="Chaudhuri R.R."/>
            <person name="La Ragione R."/>
            <person name="Hildebrand F."/>
            <person name="Pallen M.J."/>
        </authorList>
    </citation>
    <scope>NUCLEOTIDE SEQUENCE</scope>
    <source>
        <strain evidence="2">CHK189-12415</strain>
    </source>
</reference>
<dbReference type="Pfam" id="PF01171">
    <property type="entry name" value="ATP_bind_3"/>
    <property type="match status" value="1"/>
</dbReference>
<dbReference type="Proteomes" id="UP000824241">
    <property type="component" value="Unassembled WGS sequence"/>
</dbReference>
<feature type="non-terminal residue" evidence="2">
    <location>
        <position position="58"/>
    </location>
</feature>